<dbReference type="AlphaFoldDB" id="A0A0C9PR75"/>
<feature type="region of interest" description="Disordered" evidence="1">
    <location>
        <begin position="71"/>
        <end position="108"/>
    </location>
</feature>
<feature type="compositionally biased region" description="Basic and acidic residues" evidence="1">
    <location>
        <begin position="444"/>
        <end position="456"/>
    </location>
</feature>
<dbReference type="EMBL" id="GBYB01003743">
    <property type="protein sequence ID" value="JAG73510.1"/>
    <property type="molecule type" value="Transcribed_RNA"/>
</dbReference>
<sequence>MSRRPSVTIYDYPEDLNPFRDDNEEVRKLPVTATRDEKKKFWTFGRNKKKRSHSFSIKSTWNGIFGKKKESFERSPEISTVSSTYQRASYNGQPISPPRPSRDEQEFNEAFGTLARRRKYTLDNSSRYSSSLTMNGDPGRIYEGCPQETTVSIMGDLTPKAPARRFGQVSPKPTDKIPPLDYGPKRDDREDDETPIPPKRGGVRGSQRLAVSQDPEERVQMRNGNYTDENENMQDFVFKRCSNDAVRRSNLSINSCVSVGSVYASGRKKRRAPLPPVKRPEVLEVPQENAPPETSPDPQEIARVTEGIAEMTERSKCLDLPEEVPSEEKLPVLESPQSSQEQEIMEKSTEETPKTEVEVEFTRTPSEPLEILKDVIPNDDDDVVFRTESLHRSDSFCVKDEIEKIEKQIKLLESSKHRTRTTSFTSSLDEDPLPQLQRGGSRRSLQETRRNFFKDLTKNESDNVKVEIGELPREMKEIKIVRLADPPVEVPQETVKIIELHISEPIREKPEFTDLDVNPIPKPRRHAMKNDEP</sequence>
<proteinExistence type="predicted"/>
<gene>
    <name evidence="2" type="ORF">g.41170</name>
</gene>
<evidence type="ECO:0000313" key="2">
    <source>
        <dbReference type="EMBL" id="JAG73510.1"/>
    </source>
</evidence>
<name>A0A0C9PR75_9HYME</name>
<reference evidence="2" key="1">
    <citation type="submission" date="2015-01" db="EMBL/GenBank/DDBJ databases">
        <title>Transcriptome Assembly of Fopius arisanus.</title>
        <authorList>
            <person name="Geib S."/>
        </authorList>
    </citation>
    <scope>NUCLEOTIDE SEQUENCE</scope>
</reference>
<feature type="region of interest" description="Disordered" evidence="1">
    <location>
        <begin position="315"/>
        <end position="366"/>
    </location>
</feature>
<accession>A0A0C9PR75</accession>
<organism evidence="2">
    <name type="scientific">Fopius arisanus</name>
    <dbReference type="NCBI Taxonomy" id="64838"/>
    <lineage>
        <taxon>Eukaryota</taxon>
        <taxon>Metazoa</taxon>
        <taxon>Ecdysozoa</taxon>
        <taxon>Arthropoda</taxon>
        <taxon>Hexapoda</taxon>
        <taxon>Insecta</taxon>
        <taxon>Pterygota</taxon>
        <taxon>Neoptera</taxon>
        <taxon>Endopterygota</taxon>
        <taxon>Hymenoptera</taxon>
        <taxon>Apocrita</taxon>
        <taxon>Ichneumonoidea</taxon>
        <taxon>Braconidae</taxon>
        <taxon>Opiinae</taxon>
        <taxon>Fopius</taxon>
    </lineage>
</organism>
<feature type="region of interest" description="Disordered" evidence="1">
    <location>
        <begin position="508"/>
        <end position="533"/>
    </location>
</feature>
<feature type="compositionally biased region" description="Polar residues" evidence="1">
    <location>
        <begin position="77"/>
        <end position="94"/>
    </location>
</feature>
<feature type="region of interest" description="Disordered" evidence="1">
    <location>
        <begin position="161"/>
        <end position="220"/>
    </location>
</feature>
<feature type="region of interest" description="Disordered" evidence="1">
    <location>
        <begin position="264"/>
        <end position="300"/>
    </location>
</feature>
<protein>
    <submittedName>
        <fullName evidence="2">Uncharacterized protein</fullName>
    </submittedName>
</protein>
<feature type="compositionally biased region" description="Basic and acidic residues" evidence="1">
    <location>
        <begin position="344"/>
        <end position="361"/>
    </location>
</feature>
<feature type="region of interest" description="Disordered" evidence="1">
    <location>
        <begin position="415"/>
        <end position="456"/>
    </location>
</feature>
<evidence type="ECO:0000256" key="1">
    <source>
        <dbReference type="SAM" id="MobiDB-lite"/>
    </source>
</evidence>